<evidence type="ECO:0008006" key="6">
    <source>
        <dbReference type="Google" id="ProtNLM"/>
    </source>
</evidence>
<feature type="chain" id="PRO_5014456278" description="Sugar ABC transporter ATPase" evidence="1">
    <location>
        <begin position="18"/>
        <end position="326"/>
    </location>
</feature>
<protein>
    <recommendedName>
        <fullName evidence="6">Sugar ABC transporter ATPase</fullName>
    </recommendedName>
</protein>
<evidence type="ECO:0000313" key="5">
    <source>
        <dbReference type="Proteomes" id="UP000236547"/>
    </source>
</evidence>
<dbReference type="OrthoDB" id="1550623at2"/>
<comment type="caution">
    <text evidence="3">The sequence shown here is derived from an EMBL/GenBank/DDBJ whole genome shotgun (WGS) entry which is preliminary data.</text>
</comment>
<evidence type="ECO:0000313" key="4">
    <source>
        <dbReference type="Proteomes" id="UP000236449"/>
    </source>
</evidence>
<gene>
    <name evidence="3" type="ORF">C1N32_05945</name>
    <name evidence="2" type="ORF">C1O25_12055</name>
</gene>
<accession>A0A2J8I551</accession>
<dbReference type="AlphaFoldDB" id="A0A2J8I551"/>
<feature type="signal peptide" evidence="1">
    <location>
        <begin position="1"/>
        <end position="17"/>
    </location>
</feature>
<dbReference type="RefSeq" id="WP_102965699.1">
    <property type="nucleotide sequence ID" value="NZ_JAPWHJ010000023.1"/>
</dbReference>
<reference evidence="4 5" key="1">
    <citation type="submission" date="2018-01" db="EMBL/GenBank/DDBJ databases">
        <title>Draft genome sequences of six Vibrio diazotrophicus strains isolated from deep-sea sediments of the Baltic Sea.</title>
        <authorList>
            <person name="Castillo D."/>
            <person name="Vandieken V."/>
            <person name="Chiang O."/>
            <person name="Middelboe M."/>
        </authorList>
    </citation>
    <scope>NUCLEOTIDE SEQUENCE [LARGE SCALE GENOMIC DNA]</scope>
    <source>
        <strain evidence="3 4">60.27F</strain>
        <strain evidence="2 5">65.10M</strain>
    </source>
</reference>
<evidence type="ECO:0000256" key="1">
    <source>
        <dbReference type="SAM" id="SignalP"/>
    </source>
</evidence>
<evidence type="ECO:0000313" key="2">
    <source>
        <dbReference type="EMBL" id="PNI00483.1"/>
    </source>
</evidence>
<proteinExistence type="predicted"/>
<dbReference type="PANTHER" id="PTHR35271:SF1">
    <property type="entry name" value="ABC TRANSPORTER, SUBSTRATE-BINDING LIPOPROTEIN"/>
    <property type="match status" value="1"/>
</dbReference>
<dbReference type="Proteomes" id="UP000236547">
    <property type="component" value="Unassembled WGS sequence"/>
</dbReference>
<dbReference type="Proteomes" id="UP000236449">
    <property type="component" value="Unassembled WGS sequence"/>
</dbReference>
<dbReference type="InterPro" id="IPR007487">
    <property type="entry name" value="ABC_transpt-TYRBP-like"/>
</dbReference>
<dbReference type="EMBL" id="POSM01000015">
    <property type="protein sequence ID" value="PNI00483.1"/>
    <property type="molecule type" value="Genomic_DNA"/>
</dbReference>
<dbReference type="Gene3D" id="3.40.50.2300">
    <property type="match status" value="2"/>
</dbReference>
<name>A0A2J8I551_VIBDI</name>
<evidence type="ECO:0000313" key="3">
    <source>
        <dbReference type="EMBL" id="PNI05640.1"/>
    </source>
</evidence>
<keyword evidence="1" id="KW-0732">Signal</keyword>
<dbReference type="PANTHER" id="PTHR35271">
    <property type="entry name" value="ABC TRANSPORTER, SUBSTRATE-BINDING LIPOPROTEIN-RELATED"/>
    <property type="match status" value="1"/>
</dbReference>
<dbReference type="EMBL" id="POSK01000003">
    <property type="protein sequence ID" value="PNI05640.1"/>
    <property type="molecule type" value="Genomic_DNA"/>
</dbReference>
<sequence>MFRIALFICLLSSPVMAANILVIESYHAGFGWDAGYRQGLNESLASDHQLTFFEMDTKRIPSREYEQRAELAHQAYLELKPDLVVIGDDNALSYMLPKLYQEPIPIVFLGINSNPRELLTKYSGKAGVTGILERPFYTKTMAGVGEVLDSPKTNPKVLVMFDSGNTSKIAVRTIENQTALIKQNLSIDTQVQTFSTESEWRDAVLNAKRNEVSAIVVGLFQTLVDSNGESVPSEALLDWTSKNSEVPLFGFWDFSIGKGKAAGGVILDGRSQGIQAGNIAREILEKGLDASTFPIQAGHQGMEIYSAEEFKRWGLTPPNGWEAVDW</sequence>
<organism evidence="3 4">
    <name type="scientific">Vibrio diazotrophicus</name>
    <dbReference type="NCBI Taxonomy" id="685"/>
    <lineage>
        <taxon>Bacteria</taxon>
        <taxon>Pseudomonadati</taxon>
        <taxon>Pseudomonadota</taxon>
        <taxon>Gammaproteobacteria</taxon>
        <taxon>Vibrionales</taxon>
        <taxon>Vibrionaceae</taxon>
        <taxon>Vibrio</taxon>
    </lineage>
</organism>
<keyword evidence="5" id="KW-1185">Reference proteome</keyword>